<dbReference type="PANTHER" id="PTHR28036">
    <property type="entry name" value="DASH COMPLEX SUBUNIT DAD2"/>
    <property type="match status" value="1"/>
</dbReference>
<accession>A0A167JF02</accession>
<reference evidence="19" key="1">
    <citation type="submission" date="2015-06" db="EMBL/GenBank/DDBJ databases">
        <title>Expansion of signal transduction pathways in fungi by whole-genome duplication.</title>
        <authorList>
            <consortium name="DOE Joint Genome Institute"/>
            <person name="Corrochano L.M."/>
            <person name="Kuo A."/>
            <person name="Marcet-Houben M."/>
            <person name="Polaino S."/>
            <person name="Salamov A."/>
            <person name="Villalobos J.M."/>
            <person name="Alvarez M.I."/>
            <person name="Avalos J."/>
            <person name="Benito E.P."/>
            <person name="Benoit I."/>
            <person name="Burger G."/>
            <person name="Camino L.P."/>
            <person name="Canovas D."/>
            <person name="Cerda-Olmedo E."/>
            <person name="Cheng J.-F."/>
            <person name="Dominguez A."/>
            <person name="Elias M."/>
            <person name="Eslava A.P."/>
            <person name="Glaser F."/>
            <person name="Grimwood J."/>
            <person name="Gutierrez G."/>
            <person name="Heitman J."/>
            <person name="Henrissat B."/>
            <person name="Iturriaga E.A."/>
            <person name="Lang B.F."/>
            <person name="Lavin J.L."/>
            <person name="Lee S."/>
            <person name="Li W."/>
            <person name="Lindquist E."/>
            <person name="Lopez-Garcia S."/>
            <person name="Luque E.M."/>
            <person name="Marcos A.T."/>
            <person name="Martin J."/>
            <person name="McCluskey K."/>
            <person name="Medina H.R."/>
            <person name="Miralles-Duran A."/>
            <person name="Miyazaki A."/>
            <person name="Munoz-Torres E."/>
            <person name="Oguiza J.A."/>
            <person name="Ohm R."/>
            <person name="Olmedo M."/>
            <person name="Orejas M."/>
            <person name="Ortiz-Castellanos L."/>
            <person name="Pisabarro A.G."/>
            <person name="Rodriguez-Romero J."/>
            <person name="Ruiz-Herrera J."/>
            <person name="Ruiz-Vazquez R."/>
            <person name="Sanz C."/>
            <person name="Schackwitz W."/>
            <person name="Schmutz J."/>
            <person name="Shahriari M."/>
            <person name="Shelest E."/>
            <person name="Silva-Franco F."/>
            <person name="Soanes D."/>
            <person name="Syed K."/>
            <person name="Tagua V.G."/>
            <person name="Talbot N.J."/>
            <person name="Thon M."/>
            <person name="De vries R.P."/>
            <person name="Wiebenga A."/>
            <person name="Yadav J.S."/>
            <person name="Braun E.L."/>
            <person name="Baker S."/>
            <person name="Garre V."/>
            <person name="Horwitz B."/>
            <person name="Torres-Martinez S."/>
            <person name="Idnurm A."/>
            <person name="Herrera-Estrella A."/>
            <person name="Gabaldon T."/>
            <person name="Grigoriev I.V."/>
        </authorList>
    </citation>
    <scope>NUCLEOTIDE SEQUENCE [LARGE SCALE GENOMIC DNA]</scope>
    <source>
        <strain evidence="19">NRRL 1555(-)</strain>
    </source>
</reference>
<evidence type="ECO:0000256" key="11">
    <source>
        <dbReference type="ARBA" id="ARBA00022838"/>
    </source>
</evidence>
<evidence type="ECO:0000256" key="15">
    <source>
        <dbReference type="ARBA" id="ARBA00023328"/>
    </source>
</evidence>
<dbReference type="GO" id="GO:0000278">
    <property type="term" value="P:mitotic cell cycle"/>
    <property type="evidence" value="ECO:0007669"/>
    <property type="project" value="InterPro"/>
</dbReference>
<comment type="subcellular location">
    <subcellularLocation>
        <location evidence="3">Chromosome</location>
        <location evidence="3">Centromere</location>
        <location evidence="3">Kinetochore</location>
    </subcellularLocation>
    <subcellularLocation>
        <location evidence="2">Cytoplasm</location>
        <location evidence="2">Cytoskeleton</location>
        <location evidence="2">Spindle</location>
    </subcellularLocation>
    <subcellularLocation>
        <location evidence="1">Nucleus</location>
    </subcellularLocation>
</comment>
<keyword evidence="13" id="KW-0539">Nucleus</keyword>
<dbReference type="Proteomes" id="UP000077315">
    <property type="component" value="Unassembled WGS sequence"/>
</dbReference>
<organism evidence="18 19">
    <name type="scientific">Phycomyces blakesleeanus (strain ATCC 8743b / DSM 1359 / FGSC 10004 / NBRC 33097 / NRRL 1555)</name>
    <dbReference type="NCBI Taxonomy" id="763407"/>
    <lineage>
        <taxon>Eukaryota</taxon>
        <taxon>Fungi</taxon>
        <taxon>Fungi incertae sedis</taxon>
        <taxon>Mucoromycota</taxon>
        <taxon>Mucoromycotina</taxon>
        <taxon>Mucoromycetes</taxon>
        <taxon>Mucorales</taxon>
        <taxon>Phycomycetaceae</taxon>
        <taxon>Phycomyces</taxon>
    </lineage>
</organism>
<dbReference type="GO" id="GO:0044732">
    <property type="term" value="C:mitotic spindle pole body"/>
    <property type="evidence" value="ECO:0007669"/>
    <property type="project" value="TreeGrafter"/>
</dbReference>
<evidence type="ECO:0000256" key="6">
    <source>
        <dbReference type="ARBA" id="ARBA00022454"/>
    </source>
</evidence>
<keyword evidence="12" id="KW-0206">Cytoskeleton</keyword>
<proteinExistence type="inferred from homology"/>
<comment type="similarity">
    <text evidence="4">Belongs to the DASH complex DAD2 family.</text>
</comment>
<dbReference type="Pfam" id="PF08654">
    <property type="entry name" value="DASH_Dad2"/>
    <property type="match status" value="1"/>
</dbReference>
<evidence type="ECO:0000256" key="4">
    <source>
        <dbReference type="ARBA" id="ARBA00005501"/>
    </source>
</evidence>
<dbReference type="PANTHER" id="PTHR28036:SF1">
    <property type="entry name" value="DASH COMPLEX SUBUNIT DAD2"/>
    <property type="match status" value="1"/>
</dbReference>
<keyword evidence="10" id="KW-0498">Mitosis</keyword>
<feature type="region of interest" description="Disordered" evidence="17">
    <location>
        <begin position="94"/>
        <end position="114"/>
    </location>
</feature>
<protein>
    <recommendedName>
        <fullName evidence="5">DASH complex subunit DAD2</fullName>
    </recommendedName>
    <alternativeName>
        <fullName evidence="16">Outer kinetochore protein DAD2</fullName>
    </alternativeName>
</protein>
<evidence type="ECO:0000256" key="7">
    <source>
        <dbReference type="ARBA" id="ARBA00022490"/>
    </source>
</evidence>
<dbReference type="InterPro" id="IPR013963">
    <property type="entry name" value="DASH_Dad2"/>
</dbReference>
<keyword evidence="7" id="KW-0963">Cytoplasm</keyword>
<evidence type="ECO:0000256" key="5">
    <source>
        <dbReference type="ARBA" id="ARBA00020260"/>
    </source>
</evidence>
<sequence>MSRQKNQNKSDAHIPEPRESISNQASQAKLNLIREKTLELEKIKEMNAMSNGLVLLFGDVADSMKDLSKGAEGVSKIMENWDYVFRIMSMVNPEANPSTPNPTVVKIPSHPVSS</sequence>
<feature type="compositionally biased region" description="Basic and acidic residues" evidence="17">
    <location>
        <begin position="8"/>
        <end position="19"/>
    </location>
</feature>
<dbReference type="GO" id="GO:0051301">
    <property type="term" value="P:cell division"/>
    <property type="evidence" value="ECO:0007669"/>
    <property type="project" value="UniProtKB-KW"/>
</dbReference>
<feature type="region of interest" description="Disordered" evidence="17">
    <location>
        <begin position="1"/>
        <end position="27"/>
    </location>
</feature>
<dbReference type="GO" id="GO:0008608">
    <property type="term" value="P:attachment of spindle microtubules to kinetochore"/>
    <property type="evidence" value="ECO:0007669"/>
    <property type="project" value="TreeGrafter"/>
</dbReference>
<evidence type="ECO:0000256" key="13">
    <source>
        <dbReference type="ARBA" id="ARBA00023242"/>
    </source>
</evidence>
<dbReference type="GO" id="GO:1990023">
    <property type="term" value="C:mitotic spindle midzone"/>
    <property type="evidence" value="ECO:0007669"/>
    <property type="project" value="TreeGrafter"/>
</dbReference>
<evidence type="ECO:0000256" key="1">
    <source>
        <dbReference type="ARBA" id="ARBA00004123"/>
    </source>
</evidence>
<keyword evidence="8" id="KW-0132">Cell division</keyword>
<evidence type="ECO:0000256" key="12">
    <source>
        <dbReference type="ARBA" id="ARBA00023212"/>
    </source>
</evidence>
<dbReference type="InParanoid" id="A0A167JF02"/>
<dbReference type="EMBL" id="KV441027">
    <property type="protein sequence ID" value="OAD65866.1"/>
    <property type="molecule type" value="Genomic_DNA"/>
</dbReference>
<evidence type="ECO:0000313" key="18">
    <source>
        <dbReference type="EMBL" id="OAD65866.1"/>
    </source>
</evidence>
<evidence type="ECO:0000256" key="9">
    <source>
        <dbReference type="ARBA" id="ARBA00022701"/>
    </source>
</evidence>
<evidence type="ECO:0000256" key="14">
    <source>
        <dbReference type="ARBA" id="ARBA00023306"/>
    </source>
</evidence>
<evidence type="ECO:0000256" key="3">
    <source>
        <dbReference type="ARBA" id="ARBA00004629"/>
    </source>
</evidence>
<evidence type="ECO:0000256" key="17">
    <source>
        <dbReference type="SAM" id="MobiDB-lite"/>
    </source>
</evidence>
<evidence type="ECO:0000256" key="2">
    <source>
        <dbReference type="ARBA" id="ARBA00004186"/>
    </source>
</evidence>
<evidence type="ECO:0000256" key="8">
    <source>
        <dbReference type="ARBA" id="ARBA00022618"/>
    </source>
</evidence>
<keyword evidence="11" id="KW-0995">Kinetochore</keyword>
<dbReference type="GO" id="GO:0042729">
    <property type="term" value="C:DASH complex"/>
    <property type="evidence" value="ECO:0007669"/>
    <property type="project" value="InterPro"/>
</dbReference>
<keyword evidence="15" id="KW-0137">Centromere</keyword>
<dbReference type="OrthoDB" id="2284044at2759"/>
<gene>
    <name evidence="18" type="ORF">PHYBLDRAFT_175827</name>
</gene>
<dbReference type="AlphaFoldDB" id="A0A167JF02"/>
<keyword evidence="6" id="KW-0158">Chromosome</keyword>
<dbReference type="GeneID" id="28998491"/>
<keyword evidence="19" id="KW-1185">Reference proteome</keyword>
<name>A0A167JF02_PHYB8</name>
<dbReference type="GO" id="GO:0005874">
    <property type="term" value="C:microtubule"/>
    <property type="evidence" value="ECO:0007669"/>
    <property type="project" value="UniProtKB-KW"/>
</dbReference>
<dbReference type="RefSeq" id="XP_018283906.1">
    <property type="nucleotide sequence ID" value="XM_018437585.1"/>
</dbReference>
<evidence type="ECO:0000256" key="16">
    <source>
        <dbReference type="ARBA" id="ARBA00030568"/>
    </source>
</evidence>
<evidence type="ECO:0000256" key="10">
    <source>
        <dbReference type="ARBA" id="ARBA00022776"/>
    </source>
</evidence>
<keyword evidence="14" id="KW-0131">Cell cycle</keyword>
<keyword evidence="9" id="KW-0493">Microtubule</keyword>
<evidence type="ECO:0000313" key="19">
    <source>
        <dbReference type="Proteomes" id="UP000077315"/>
    </source>
</evidence>
<dbReference type="VEuPathDB" id="FungiDB:PHYBLDRAFT_175827"/>